<evidence type="ECO:0000313" key="4">
    <source>
        <dbReference type="Proteomes" id="UP000054695"/>
    </source>
</evidence>
<dbReference type="PANTHER" id="PTHR43283:SF18">
    <property type="match status" value="1"/>
</dbReference>
<dbReference type="InterPro" id="IPR012338">
    <property type="entry name" value="Beta-lactam/transpept-like"/>
</dbReference>
<name>A0A0W0REV5_LEGBO</name>
<dbReference type="OrthoDB" id="119951at2"/>
<dbReference type="AlphaFoldDB" id="A0A0W0REV5"/>
<dbReference type="RefSeq" id="WP_058460691.1">
    <property type="nucleotide sequence ID" value="NZ_CAAAIY010000007.1"/>
</dbReference>
<dbReference type="InterPro" id="IPR001466">
    <property type="entry name" value="Beta-lactam-related"/>
</dbReference>
<feature type="domain" description="Beta-lactamase-related" evidence="2">
    <location>
        <begin position="46"/>
        <end position="151"/>
    </location>
</feature>
<evidence type="ECO:0000313" key="3">
    <source>
        <dbReference type="EMBL" id="KTC69630.1"/>
    </source>
</evidence>
<reference evidence="3 4" key="1">
    <citation type="submission" date="2015-11" db="EMBL/GenBank/DDBJ databases">
        <title>Genomic analysis of 38 Legionella species identifies large and diverse effector repertoires.</title>
        <authorList>
            <person name="Burstein D."/>
            <person name="Amaro F."/>
            <person name="Zusman T."/>
            <person name="Lifshitz Z."/>
            <person name="Cohen O."/>
            <person name="Gilbert J.A."/>
            <person name="Pupko T."/>
            <person name="Shuman H.A."/>
            <person name="Segal G."/>
        </authorList>
    </citation>
    <scope>NUCLEOTIDE SEQUENCE [LARGE SCALE GENOMIC DNA]</scope>
    <source>
        <strain evidence="3 4">WIGA</strain>
    </source>
</reference>
<gene>
    <name evidence="3" type="ORF">Lboz_3146</name>
</gene>
<dbReference type="Pfam" id="PF00144">
    <property type="entry name" value="Beta-lactamase"/>
    <property type="match status" value="1"/>
</dbReference>
<evidence type="ECO:0000256" key="1">
    <source>
        <dbReference type="SAM" id="MobiDB-lite"/>
    </source>
</evidence>
<dbReference type="Gene3D" id="3.40.710.10">
    <property type="entry name" value="DD-peptidase/beta-lactamase superfamily"/>
    <property type="match status" value="2"/>
</dbReference>
<sequence>MQTKVIQLMASLKDLSSLLFKSNSTEAEVERIRKKAKIEQVCVATVMGHGMPETQGYGDVNNDTVFGAASLSKPVFTYLVLKLVAAGKLSLDMKRLNDILPFKDFCQQHGFKWKDDEEITEEDTARINALTPAMILAHKTGFDLNRKDEVNHQFEPGQEYYRYSGFPLFYLQKVIEKLHEPKLALMSENDFFAENILYVSIYPPNLRYTIFDITGVGKSGTIDLNALHCNLQELTDVQELNPYLPKILEEVAKRGHTANLDMLAKKYVFDPLHMNHSSFGKKPCAANTLTTTAKDYALFVQAWMNDETLQYAFNPQIRMTQDPWAKETVSDPRDLKYVAECLGFQLEVDENGKPLTAFKTGDMGPWRGWVAIDLTGDLKERKATVYFAKGPDEGNGHILAETLIKPYFQLEHAMRWFKEKYGFATGWEENWEALQKVRCMRGMSYQEQSPKLPAPKEEVTAPIDSPQKMARLMPKQEPARQTIPSQEQETHSNKPIQEVEQIIDEDKMQEERQFNPAPFSPSYY</sequence>
<dbReference type="Proteomes" id="UP000054695">
    <property type="component" value="Unassembled WGS sequence"/>
</dbReference>
<accession>A0A0W0REV5</accession>
<dbReference type="PANTHER" id="PTHR43283">
    <property type="entry name" value="BETA-LACTAMASE-RELATED"/>
    <property type="match status" value="1"/>
</dbReference>
<dbReference type="PATRIC" id="fig|447.4.peg.3361"/>
<proteinExistence type="predicted"/>
<evidence type="ECO:0000259" key="2">
    <source>
        <dbReference type="Pfam" id="PF00144"/>
    </source>
</evidence>
<feature type="compositionally biased region" description="Basic and acidic residues" evidence="1">
    <location>
        <begin position="504"/>
        <end position="513"/>
    </location>
</feature>
<comment type="caution">
    <text evidence="3">The sequence shown here is derived from an EMBL/GenBank/DDBJ whole genome shotgun (WGS) entry which is preliminary data.</text>
</comment>
<dbReference type="InterPro" id="IPR050789">
    <property type="entry name" value="Diverse_Enzym_Activities"/>
</dbReference>
<dbReference type="STRING" id="447.Lboz_3146"/>
<protein>
    <submittedName>
        <fullName evidence="3">Putative secreted esterase</fullName>
    </submittedName>
</protein>
<dbReference type="EMBL" id="LNXU01000045">
    <property type="protein sequence ID" value="KTC69630.1"/>
    <property type="molecule type" value="Genomic_DNA"/>
</dbReference>
<dbReference type="SUPFAM" id="SSF56601">
    <property type="entry name" value="beta-lactamase/transpeptidase-like"/>
    <property type="match status" value="2"/>
</dbReference>
<keyword evidence="4" id="KW-1185">Reference proteome</keyword>
<feature type="region of interest" description="Disordered" evidence="1">
    <location>
        <begin position="464"/>
        <end position="524"/>
    </location>
</feature>
<organism evidence="3 4">
    <name type="scientific">Legionella bozemanae</name>
    <name type="common">Fluoribacter bozemanae</name>
    <dbReference type="NCBI Taxonomy" id="447"/>
    <lineage>
        <taxon>Bacteria</taxon>
        <taxon>Pseudomonadati</taxon>
        <taxon>Pseudomonadota</taxon>
        <taxon>Gammaproteobacteria</taxon>
        <taxon>Legionellales</taxon>
        <taxon>Legionellaceae</taxon>
        <taxon>Legionella</taxon>
    </lineage>
</organism>